<evidence type="ECO:0000313" key="2">
    <source>
        <dbReference type="Proteomes" id="UP000280307"/>
    </source>
</evidence>
<dbReference type="GO" id="GO:0016765">
    <property type="term" value="F:transferase activity, transferring alkyl or aryl (other than methyl) groups"/>
    <property type="evidence" value="ECO:0007669"/>
    <property type="project" value="InterPro"/>
</dbReference>
<name>A0A426U4T9_9CHLR</name>
<dbReference type="EMBL" id="RSAS01000227">
    <property type="protein sequence ID" value="RRR74935.1"/>
    <property type="molecule type" value="Genomic_DNA"/>
</dbReference>
<comment type="caution">
    <text evidence="1">The sequence shown here is derived from an EMBL/GenBank/DDBJ whole genome shotgun (WGS) entry which is preliminary data.</text>
</comment>
<accession>A0A426U4T9</accession>
<evidence type="ECO:0000313" key="1">
    <source>
        <dbReference type="EMBL" id="RRR74935.1"/>
    </source>
</evidence>
<dbReference type="InterPro" id="IPR036424">
    <property type="entry name" value="UPP_synth-like_sf"/>
</dbReference>
<dbReference type="Proteomes" id="UP000280307">
    <property type="component" value="Unassembled WGS sequence"/>
</dbReference>
<gene>
    <name evidence="1" type="ORF">EI684_05910</name>
</gene>
<organism evidence="1 2">
    <name type="scientific">Candidatus Viridilinea halotolerans</name>
    <dbReference type="NCBI Taxonomy" id="2491704"/>
    <lineage>
        <taxon>Bacteria</taxon>
        <taxon>Bacillati</taxon>
        <taxon>Chloroflexota</taxon>
        <taxon>Chloroflexia</taxon>
        <taxon>Chloroflexales</taxon>
        <taxon>Chloroflexineae</taxon>
        <taxon>Oscillochloridaceae</taxon>
        <taxon>Candidatus Viridilinea</taxon>
    </lineage>
</organism>
<proteinExistence type="predicted"/>
<dbReference type="Gene3D" id="3.40.1180.10">
    <property type="entry name" value="Decaprenyl diphosphate synthase-like"/>
    <property type="match status" value="1"/>
</dbReference>
<protein>
    <submittedName>
        <fullName evidence="1">Uncharacterized protein</fullName>
    </submittedName>
</protein>
<reference evidence="1 2" key="1">
    <citation type="submission" date="2018-12" db="EMBL/GenBank/DDBJ databases">
        <title>Genome Sequence of Candidatus Viridilinea halotolerans isolated from saline sulfide-rich spring.</title>
        <authorList>
            <person name="Grouzdev D.S."/>
            <person name="Burganskaya E.I."/>
            <person name="Krutkina M.S."/>
            <person name="Sukhacheva M.V."/>
            <person name="Gorlenko V.M."/>
        </authorList>
    </citation>
    <scope>NUCLEOTIDE SEQUENCE [LARGE SCALE GENOMIC DNA]</scope>
    <source>
        <strain evidence="1">Chok-6</strain>
    </source>
</reference>
<dbReference type="AlphaFoldDB" id="A0A426U4T9"/>
<sequence>MNSYTPPSLETFLQAPHEQVAAVAPTTLIYAPGGTRRNAVLAGIEPTSDAYASWSHQQMLHGLQVIFAHGVRHCFAVILRPAQVAERGRYRERLFSWLAEELVGERAMKMYAASDWRVRMVGAVEIPALAAAAAQLHQINASPSAPTLWYYLTTTPDAQFQALQQALRAPGVTSRDMAVAQLYGETIPPATMLISFGKPLVSDDIVPPLLSGELQCYWTQQPGFTLDAPTLRRIIFDYAFIRNTWRSDKSTRYQHVLAQRSLWQREPAYVLGLGTRLEGDFWYPQESVE</sequence>